<dbReference type="InParanoid" id="A0A0D2UD36"/>
<evidence type="ECO:0000313" key="4">
    <source>
        <dbReference type="Proteomes" id="UP000008743"/>
    </source>
</evidence>
<dbReference type="GO" id="GO:0005525">
    <property type="term" value="F:GTP binding"/>
    <property type="evidence" value="ECO:0007669"/>
    <property type="project" value="UniProtKB-KW"/>
</dbReference>
<dbReference type="Gene3D" id="3.40.50.300">
    <property type="entry name" value="P-loop containing nucleotide triphosphate hydrolases"/>
    <property type="match status" value="1"/>
</dbReference>
<evidence type="ECO:0000313" key="3">
    <source>
        <dbReference type="EMBL" id="KJE92976.1"/>
    </source>
</evidence>
<keyword evidence="1" id="KW-0547">Nucleotide-binding</keyword>
<sequence>MVATDFAITVLLLGKEDVGKSSLAQTFVEGRHDPTAISPTVEDMYECATEISPGRVETLHIEDIGGGAQPALRQAHIRRAQGFILVYDITDSESFRTVIKLRKEVEEARGRSVPIYVVGNKLDLEGIKRQVFADEVRSWALTQSATFYEVSARTGANASQPFVDIARAIASTKVAKRGKVSLRSTLAAVSKSTM</sequence>
<dbReference type="InterPro" id="IPR001806">
    <property type="entry name" value="Small_GTPase"/>
</dbReference>
<dbReference type="PROSITE" id="PS51419">
    <property type="entry name" value="RAB"/>
    <property type="match status" value="1"/>
</dbReference>
<proteinExistence type="predicted"/>
<evidence type="ECO:0000256" key="2">
    <source>
        <dbReference type="ARBA" id="ARBA00023134"/>
    </source>
</evidence>
<dbReference type="PhylomeDB" id="A0A0D2UD36"/>
<dbReference type="GO" id="GO:0003924">
    <property type="term" value="F:GTPase activity"/>
    <property type="evidence" value="ECO:0007669"/>
    <property type="project" value="InterPro"/>
</dbReference>
<dbReference type="PANTHER" id="PTHR24070">
    <property type="entry name" value="RAS, DI-RAS, AND RHEB FAMILY MEMBERS OF SMALL GTPASE SUPERFAMILY"/>
    <property type="match status" value="1"/>
</dbReference>
<dbReference type="NCBIfam" id="TIGR00231">
    <property type="entry name" value="small_GTP"/>
    <property type="match status" value="1"/>
</dbReference>
<dbReference type="Pfam" id="PF00071">
    <property type="entry name" value="Ras"/>
    <property type="match status" value="1"/>
</dbReference>
<evidence type="ECO:0000256" key="1">
    <source>
        <dbReference type="ARBA" id="ARBA00022741"/>
    </source>
</evidence>
<dbReference type="SMART" id="SM00173">
    <property type="entry name" value="RAS"/>
    <property type="match status" value="1"/>
</dbReference>
<protein>
    <submittedName>
        <fullName evidence="3">Uncharacterized protein</fullName>
    </submittedName>
</protein>
<dbReference type="InterPro" id="IPR020849">
    <property type="entry name" value="Small_GTPase_Ras-type"/>
</dbReference>
<gene>
    <name evidence="3" type="ORF">CAOG_003844</name>
</gene>
<organism evidence="3 4">
    <name type="scientific">Capsaspora owczarzaki (strain ATCC 30864)</name>
    <dbReference type="NCBI Taxonomy" id="595528"/>
    <lineage>
        <taxon>Eukaryota</taxon>
        <taxon>Filasterea</taxon>
        <taxon>Capsaspora</taxon>
    </lineage>
</organism>
<dbReference type="SMART" id="SM00174">
    <property type="entry name" value="RHO"/>
    <property type="match status" value="1"/>
</dbReference>
<dbReference type="OrthoDB" id="265044at2759"/>
<accession>A0A0D2UD36</accession>
<keyword evidence="2" id="KW-0342">GTP-binding</keyword>
<dbReference type="RefSeq" id="XP_004363572.1">
    <property type="nucleotide sequence ID" value="XM_004363515.2"/>
</dbReference>
<keyword evidence="4" id="KW-1185">Reference proteome</keyword>
<reference evidence="4" key="1">
    <citation type="submission" date="2011-02" db="EMBL/GenBank/DDBJ databases">
        <title>The Genome Sequence of Capsaspora owczarzaki ATCC 30864.</title>
        <authorList>
            <person name="Russ C."/>
            <person name="Cuomo C."/>
            <person name="Burger G."/>
            <person name="Gray M.W."/>
            <person name="Holland P.W.H."/>
            <person name="King N."/>
            <person name="Lang F.B.F."/>
            <person name="Roger A.J."/>
            <person name="Ruiz-Trillo I."/>
            <person name="Young S.K."/>
            <person name="Zeng Q."/>
            <person name="Gargeya S."/>
            <person name="Alvarado L."/>
            <person name="Berlin A."/>
            <person name="Chapman S.B."/>
            <person name="Chen Z."/>
            <person name="Freedman E."/>
            <person name="Gellesch M."/>
            <person name="Goldberg J."/>
            <person name="Griggs A."/>
            <person name="Gujja S."/>
            <person name="Heilman E."/>
            <person name="Heiman D."/>
            <person name="Howarth C."/>
            <person name="Mehta T."/>
            <person name="Neiman D."/>
            <person name="Pearson M."/>
            <person name="Roberts A."/>
            <person name="Saif S."/>
            <person name="Shea T."/>
            <person name="Shenoy N."/>
            <person name="Sisk P."/>
            <person name="Stolte C."/>
            <person name="Sykes S."/>
            <person name="White J."/>
            <person name="Yandava C."/>
            <person name="Haas B."/>
            <person name="Nusbaum C."/>
            <person name="Birren B."/>
        </authorList>
    </citation>
    <scope>NUCLEOTIDE SEQUENCE</scope>
    <source>
        <strain evidence="4">ATCC 30864</strain>
    </source>
</reference>
<dbReference type="InterPro" id="IPR027417">
    <property type="entry name" value="P-loop_NTPase"/>
</dbReference>
<dbReference type="STRING" id="595528.A0A0D2UD36"/>
<dbReference type="EMBL" id="KE346364">
    <property type="protein sequence ID" value="KJE92976.1"/>
    <property type="molecule type" value="Genomic_DNA"/>
</dbReference>
<dbReference type="PRINTS" id="PR00449">
    <property type="entry name" value="RASTRNSFRMNG"/>
</dbReference>
<dbReference type="GO" id="GO:0007165">
    <property type="term" value="P:signal transduction"/>
    <property type="evidence" value="ECO:0007669"/>
    <property type="project" value="InterPro"/>
</dbReference>
<dbReference type="eggNOG" id="KOG0395">
    <property type="taxonomic scope" value="Eukaryota"/>
</dbReference>
<dbReference type="AlphaFoldDB" id="A0A0D2UD36"/>
<dbReference type="InterPro" id="IPR005225">
    <property type="entry name" value="Small_GTP-bd"/>
</dbReference>
<dbReference type="SUPFAM" id="SSF52540">
    <property type="entry name" value="P-loop containing nucleoside triphosphate hydrolases"/>
    <property type="match status" value="1"/>
</dbReference>
<name>A0A0D2UD36_CAPO3</name>
<dbReference type="SMART" id="SM00175">
    <property type="entry name" value="RAB"/>
    <property type="match status" value="1"/>
</dbReference>
<dbReference type="PROSITE" id="PS51421">
    <property type="entry name" value="RAS"/>
    <property type="match status" value="1"/>
</dbReference>
<dbReference type="Proteomes" id="UP000008743">
    <property type="component" value="Unassembled WGS sequence"/>
</dbReference>
<dbReference type="GO" id="GO:0016020">
    <property type="term" value="C:membrane"/>
    <property type="evidence" value="ECO:0007669"/>
    <property type="project" value="InterPro"/>
</dbReference>